<dbReference type="PROSITE" id="PS00671">
    <property type="entry name" value="D_2_HYDROXYACID_DH_3"/>
    <property type="match status" value="1"/>
</dbReference>
<evidence type="ECO:0000256" key="1">
    <source>
        <dbReference type="ARBA" id="ARBA00005854"/>
    </source>
</evidence>
<dbReference type="AlphaFoldDB" id="A0A645JJI7"/>
<dbReference type="SUPFAM" id="SSF51735">
    <property type="entry name" value="NAD(P)-binding Rossmann-fold domains"/>
    <property type="match status" value="1"/>
</dbReference>
<keyword evidence="5" id="KW-0670">Pyruvate</keyword>
<feature type="domain" description="D-isomer specific 2-hydroxyacid dehydrogenase NAD-binding" evidence="4">
    <location>
        <begin position="1"/>
        <end position="82"/>
    </location>
</feature>
<organism evidence="5">
    <name type="scientific">bioreactor metagenome</name>
    <dbReference type="NCBI Taxonomy" id="1076179"/>
    <lineage>
        <taxon>unclassified sequences</taxon>
        <taxon>metagenomes</taxon>
        <taxon>ecological metagenomes</taxon>
    </lineage>
</organism>
<dbReference type="EMBL" id="VSSQ01141520">
    <property type="protein sequence ID" value="MPN62869.1"/>
    <property type="molecule type" value="Genomic_DNA"/>
</dbReference>
<keyword evidence="3" id="KW-0520">NAD</keyword>
<proteinExistence type="inferred from homology"/>
<dbReference type="EC" id="1.1.1.81" evidence="5"/>
<dbReference type="InterPro" id="IPR029753">
    <property type="entry name" value="D-isomer_DH_CS"/>
</dbReference>
<reference evidence="5" key="1">
    <citation type="submission" date="2019-08" db="EMBL/GenBank/DDBJ databases">
        <authorList>
            <person name="Kucharzyk K."/>
            <person name="Murdoch R.W."/>
            <person name="Higgins S."/>
            <person name="Loffler F."/>
        </authorList>
    </citation>
    <scope>NUCLEOTIDE SEQUENCE</scope>
</reference>
<gene>
    <name evidence="5" type="primary">ghrB_42</name>
    <name evidence="5" type="ORF">SDC9_210622</name>
</gene>
<evidence type="ECO:0000256" key="3">
    <source>
        <dbReference type="ARBA" id="ARBA00023027"/>
    </source>
</evidence>
<dbReference type="InterPro" id="IPR050418">
    <property type="entry name" value="D-iso_2-hydroxyacid_DH_PdxB"/>
</dbReference>
<dbReference type="GO" id="GO:0016618">
    <property type="term" value="F:hydroxypyruvate reductase [NAD(P)H] activity"/>
    <property type="evidence" value="ECO:0007669"/>
    <property type="project" value="UniProtKB-EC"/>
</dbReference>
<dbReference type="InterPro" id="IPR006140">
    <property type="entry name" value="D-isomer_DH_NAD-bd"/>
</dbReference>
<accession>A0A645JJI7</accession>
<comment type="caution">
    <text evidence="5">The sequence shown here is derived from an EMBL/GenBank/DDBJ whole genome shotgun (WGS) entry which is preliminary data.</text>
</comment>
<dbReference type="PANTHER" id="PTHR43761:SF1">
    <property type="entry name" value="D-ISOMER SPECIFIC 2-HYDROXYACID DEHYDROGENASE CATALYTIC DOMAIN-CONTAINING PROTEIN-RELATED"/>
    <property type="match status" value="1"/>
</dbReference>
<evidence type="ECO:0000313" key="5">
    <source>
        <dbReference type="EMBL" id="MPN62869.1"/>
    </source>
</evidence>
<evidence type="ECO:0000256" key="2">
    <source>
        <dbReference type="ARBA" id="ARBA00023002"/>
    </source>
</evidence>
<dbReference type="PANTHER" id="PTHR43761">
    <property type="entry name" value="D-ISOMER SPECIFIC 2-HYDROXYACID DEHYDROGENASE FAMILY PROTEIN (AFU_ORTHOLOGUE AFUA_1G13630)"/>
    <property type="match status" value="1"/>
</dbReference>
<keyword evidence="2 5" id="KW-0560">Oxidoreductase</keyword>
<dbReference type="Gene3D" id="3.40.50.720">
    <property type="entry name" value="NAD(P)-binding Rossmann-like Domain"/>
    <property type="match status" value="2"/>
</dbReference>
<dbReference type="GO" id="GO:0051287">
    <property type="term" value="F:NAD binding"/>
    <property type="evidence" value="ECO:0007669"/>
    <property type="project" value="InterPro"/>
</dbReference>
<evidence type="ECO:0000259" key="4">
    <source>
        <dbReference type="Pfam" id="PF02826"/>
    </source>
</evidence>
<comment type="similarity">
    <text evidence="1">Belongs to the D-isomer specific 2-hydroxyacid dehydrogenase family.</text>
</comment>
<sequence length="126" mass="13916">MHCPTTKITREFVGKEQFEMMKPTAFFINTARGMIVNEKDLYHACKNEVIVGAGLDVLQQEPVNPKNPILYLDNVVVAPHIGAATVEATNRASLHSAIGIVEVHDGKEPSWPVKAIDWNTATVYTD</sequence>
<dbReference type="Pfam" id="PF02826">
    <property type="entry name" value="2-Hacid_dh_C"/>
    <property type="match status" value="1"/>
</dbReference>
<name>A0A645JJI7_9ZZZZ</name>
<dbReference type="InterPro" id="IPR036291">
    <property type="entry name" value="NAD(P)-bd_dom_sf"/>
</dbReference>
<protein>
    <submittedName>
        <fullName evidence="5">Glyoxylate/hydroxypyruvate reductase B</fullName>
        <ecNumber evidence="5">1.1.1.81</ecNumber>
    </submittedName>
</protein>